<gene>
    <name evidence="2" type="ORF">CO178_02225</name>
</gene>
<dbReference type="AlphaFoldDB" id="A0A2M7X2S0"/>
<dbReference type="PANTHER" id="PTHR30038">
    <property type="entry name" value="ALDEHYDE FERREDOXIN OXIDOREDUCTASE"/>
    <property type="match status" value="1"/>
</dbReference>
<feature type="domain" description="Aldehyde ferredoxin oxidoreductase N-terminal" evidence="1">
    <location>
        <begin position="5"/>
        <end position="172"/>
    </location>
</feature>
<dbReference type="SMART" id="SM00790">
    <property type="entry name" value="AFOR_N"/>
    <property type="match status" value="1"/>
</dbReference>
<evidence type="ECO:0000313" key="2">
    <source>
        <dbReference type="EMBL" id="PJA40437.1"/>
    </source>
</evidence>
<organism evidence="2 3">
    <name type="scientific">candidate division WWE3 bacterium CG_4_9_14_3_um_filter_34_6</name>
    <dbReference type="NCBI Taxonomy" id="1975079"/>
    <lineage>
        <taxon>Bacteria</taxon>
        <taxon>Katanobacteria</taxon>
    </lineage>
</organism>
<dbReference type="Proteomes" id="UP000230683">
    <property type="component" value="Unassembled WGS sequence"/>
</dbReference>
<dbReference type="InterPro" id="IPR013983">
    <property type="entry name" value="Ald_Fedxn_OxRdtase_N"/>
</dbReference>
<dbReference type="InterPro" id="IPR036503">
    <property type="entry name" value="Ald_Fedxn_OxRdtase_N_sf"/>
</dbReference>
<accession>A0A2M7X2S0</accession>
<evidence type="ECO:0000259" key="1">
    <source>
        <dbReference type="SMART" id="SM00790"/>
    </source>
</evidence>
<reference evidence="3" key="1">
    <citation type="submission" date="2017-09" db="EMBL/GenBank/DDBJ databases">
        <title>Depth-based differentiation of microbial function through sediment-hosted aquifers and enrichment of novel symbionts in the deep terrestrial subsurface.</title>
        <authorList>
            <person name="Probst A.J."/>
            <person name="Ladd B."/>
            <person name="Jarett J.K."/>
            <person name="Geller-Mcgrath D.E."/>
            <person name="Sieber C.M.K."/>
            <person name="Emerson J.B."/>
            <person name="Anantharaman K."/>
            <person name="Thomas B.C."/>
            <person name="Malmstrom R."/>
            <person name="Stieglmeier M."/>
            <person name="Klingl A."/>
            <person name="Woyke T."/>
            <person name="Ryan C.M."/>
            <person name="Banfield J.F."/>
        </authorList>
    </citation>
    <scope>NUCLEOTIDE SEQUENCE [LARGE SCALE GENOMIC DNA]</scope>
</reference>
<dbReference type="GO" id="GO:0016625">
    <property type="term" value="F:oxidoreductase activity, acting on the aldehyde or oxo group of donors, iron-sulfur protein as acceptor"/>
    <property type="evidence" value="ECO:0007669"/>
    <property type="project" value="InterPro"/>
</dbReference>
<dbReference type="EMBL" id="PFWY01000098">
    <property type="protein sequence ID" value="PJA40437.1"/>
    <property type="molecule type" value="Genomic_DNA"/>
</dbReference>
<dbReference type="GO" id="GO:0051536">
    <property type="term" value="F:iron-sulfur cluster binding"/>
    <property type="evidence" value="ECO:0007669"/>
    <property type="project" value="InterPro"/>
</dbReference>
<dbReference type="Gene3D" id="3.60.9.10">
    <property type="entry name" value="Aldehyde ferredoxin oxidoreductase, N-terminal domain"/>
    <property type="match status" value="1"/>
</dbReference>
<sequence>MNLEYKKILYLYIDINKFEYEFKVHEDLWKYVGGVGVGYRLLFDNFDESPIIVTCGPLSGYFPYVSKCNLLYLKNGRFVEKYGGGTIASSMNFLGIDGIVIFGKTDNFINVSIYDQEVTFSTEDKREFSKRNSDMTITGNSVTSRGYFSFGNISEHQIDINGGVSLNIDATKSLDLKNFYDYENIYNSFLERYRELTVEPRNNPSCFGCPMGCDNSSAGEDGLNIAVLPRTLISCGYAEDLFKDIPNVYAALNSVGYRYHHSHLENLPGLVGQLKTSISELLSKNIETK</sequence>
<name>A0A2M7X2S0_UNCKA</name>
<dbReference type="PANTHER" id="PTHR30038:SF8">
    <property type="entry name" value="ALDEHYDE FERREDOXIN OXIDOREDUCTASE"/>
    <property type="match status" value="1"/>
</dbReference>
<evidence type="ECO:0000313" key="3">
    <source>
        <dbReference type="Proteomes" id="UP000230683"/>
    </source>
</evidence>
<protein>
    <recommendedName>
        <fullName evidence="1">Aldehyde ferredoxin oxidoreductase N-terminal domain-containing protein</fullName>
    </recommendedName>
</protein>
<proteinExistence type="predicted"/>
<dbReference type="Pfam" id="PF02730">
    <property type="entry name" value="AFOR_N"/>
    <property type="match status" value="1"/>
</dbReference>
<dbReference type="InterPro" id="IPR051919">
    <property type="entry name" value="W-dependent_AOR"/>
</dbReference>
<comment type="caution">
    <text evidence="2">The sequence shown here is derived from an EMBL/GenBank/DDBJ whole genome shotgun (WGS) entry which is preliminary data.</text>
</comment>
<dbReference type="SUPFAM" id="SSF56228">
    <property type="entry name" value="Aldehyde ferredoxin oxidoreductase, N-terminal domain"/>
    <property type="match status" value="1"/>
</dbReference>